<comment type="caution">
    <text evidence="8">Lacks conserved residue(s) required for the propagation of feature annotation.</text>
</comment>
<dbReference type="CDD" id="cd04242">
    <property type="entry name" value="AAK_G5K_ProB"/>
    <property type="match status" value="1"/>
</dbReference>
<dbReference type="InterPro" id="IPR001048">
    <property type="entry name" value="Asp/Glu/Uridylate_kinase"/>
</dbReference>
<evidence type="ECO:0000256" key="1">
    <source>
        <dbReference type="ARBA" id="ARBA00022490"/>
    </source>
</evidence>
<feature type="binding site" evidence="8">
    <location>
        <position position="16"/>
    </location>
    <ligand>
        <name>ATP</name>
        <dbReference type="ChEBI" id="CHEBI:30616"/>
    </ligand>
</feature>
<dbReference type="eggNOG" id="COG0263">
    <property type="taxonomic scope" value="Bacteria"/>
</dbReference>
<sequence>MSERNRLRTARRWVIKIGSALLTNEGQGLDLERMDGWVTQMCQLHDQGVEVVLVSSGAVAAGMEKLGWMERPTALHQLQAAAAVGQARLVQAWEMGFQKYGIQPAQVLLTHDDHSNRRRYLNARSTLKTLLEMGVVPVINENDTVVTDELRFGDNDTLAALVANQVEADVLVILTDQDGLFTADPRTNPDAKLIHEVRARDESLDSMAGGGSGRLGRGGMQTKLRASRQAAASGAATIIVGGRADDVITRIFEGEELGTLLLPDQEPMAARKQWLQGHLKTAGELVLDAGAVRVLKEQGKSLLPVGVKALRGSFQRGEMVTCLDENGNEVARGLINYGASEAERIIGKPSHQIKVLLGYQREPELLHRDNMVFAS</sequence>
<dbReference type="GO" id="GO:0004349">
    <property type="term" value="F:glutamate 5-kinase activity"/>
    <property type="evidence" value="ECO:0007669"/>
    <property type="project" value="UniProtKB-UniRule"/>
</dbReference>
<dbReference type="Gene3D" id="2.30.130.10">
    <property type="entry name" value="PUA domain"/>
    <property type="match status" value="1"/>
</dbReference>
<dbReference type="Pfam" id="PF01472">
    <property type="entry name" value="PUA"/>
    <property type="match status" value="1"/>
</dbReference>
<keyword evidence="1 8" id="KW-0963">Cytoplasm</keyword>
<dbReference type="SMART" id="SM00359">
    <property type="entry name" value="PUA"/>
    <property type="match status" value="1"/>
</dbReference>
<comment type="function">
    <text evidence="8">Catalyzes the transfer of a phosphate group to glutamate to form L-glutamate 5-phosphate.</text>
</comment>
<evidence type="ECO:0000313" key="10">
    <source>
        <dbReference type="EMBL" id="KEI72865.1"/>
    </source>
</evidence>
<dbReference type="InterPro" id="IPR036974">
    <property type="entry name" value="PUA_sf"/>
</dbReference>
<evidence type="ECO:0000256" key="6">
    <source>
        <dbReference type="ARBA" id="ARBA00022777"/>
    </source>
</evidence>
<dbReference type="GO" id="GO:0003723">
    <property type="term" value="F:RNA binding"/>
    <property type="evidence" value="ECO:0007669"/>
    <property type="project" value="InterPro"/>
</dbReference>
<dbReference type="RefSeq" id="WP_020581553.1">
    <property type="nucleotide sequence ID" value="NZ_JOJP01000001.1"/>
</dbReference>
<dbReference type="UniPathway" id="UPA00098">
    <property type="reaction ID" value="UER00359"/>
</dbReference>
<proteinExistence type="inferred from homology"/>
<dbReference type="InterPro" id="IPR011529">
    <property type="entry name" value="Glu_5kinase"/>
</dbReference>
<dbReference type="PIRSF" id="PIRSF000729">
    <property type="entry name" value="GK"/>
    <property type="match status" value="1"/>
</dbReference>
<dbReference type="InterPro" id="IPR019797">
    <property type="entry name" value="Glutamate_5-kinase_CS"/>
</dbReference>
<keyword evidence="4 8" id="KW-0808">Transferase</keyword>
<keyword evidence="6 8" id="KW-0418">Kinase</keyword>
<dbReference type="PROSITE" id="PS50890">
    <property type="entry name" value="PUA"/>
    <property type="match status" value="1"/>
</dbReference>
<comment type="subcellular location">
    <subcellularLocation>
        <location evidence="8">Cytoplasm</location>
    </subcellularLocation>
</comment>
<evidence type="ECO:0000256" key="8">
    <source>
        <dbReference type="HAMAP-Rule" id="MF_00456"/>
    </source>
</evidence>
<comment type="pathway">
    <text evidence="8">Amino-acid biosynthesis; L-proline biosynthesis; L-glutamate 5-semialdehyde from L-glutamate: step 1/2.</text>
</comment>
<dbReference type="PANTHER" id="PTHR43654">
    <property type="entry name" value="GLUTAMATE 5-KINASE"/>
    <property type="match status" value="1"/>
</dbReference>
<dbReference type="HAMAP" id="MF_00456">
    <property type="entry name" value="ProB"/>
    <property type="match status" value="1"/>
</dbReference>
<organism evidence="10 11">
    <name type="scientific">Endozoicomonas elysicola</name>
    <dbReference type="NCBI Taxonomy" id="305900"/>
    <lineage>
        <taxon>Bacteria</taxon>
        <taxon>Pseudomonadati</taxon>
        <taxon>Pseudomonadota</taxon>
        <taxon>Gammaproteobacteria</taxon>
        <taxon>Oceanospirillales</taxon>
        <taxon>Endozoicomonadaceae</taxon>
        <taxon>Endozoicomonas</taxon>
    </lineage>
</organism>
<keyword evidence="2 8" id="KW-0028">Amino-acid biosynthesis</keyword>
<gene>
    <name evidence="8" type="primary">proB</name>
    <name evidence="10" type="ORF">GV64_20980</name>
</gene>
<name>A0A081KFD9_9GAMM</name>
<evidence type="ECO:0000256" key="2">
    <source>
        <dbReference type="ARBA" id="ARBA00022605"/>
    </source>
</evidence>
<dbReference type="STRING" id="305900.GV64_20980"/>
<feature type="binding site" evidence="8">
    <location>
        <position position="56"/>
    </location>
    <ligand>
        <name>substrate</name>
    </ligand>
</feature>
<comment type="catalytic activity">
    <reaction evidence="8">
        <text>L-glutamate + ATP = L-glutamyl 5-phosphate + ADP</text>
        <dbReference type="Rhea" id="RHEA:14877"/>
        <dbReference type="ChEBI" id="CHEBI:29985"/>
        <dbReference type="ChEBI" id="CHEBI:30616"/>
        <dbReference type="ChEBI" id="CHEBI:58274"/>
        <dbReference type="ChEBI" id="CHEBI:456216"/>
        <dbReference type="EC" id="2.7.2.11"/>
    </reaction>
</comment>
<dbReference type="CDD" id="cd21157">
    <property type="entry name" value="PUA_G5K"/>
    <property type="match status" value="1"/>
</dbReference>
<feature type="domain" description="PUA" evidence="9">
    <location>
        <begin position="283"/>
        <end position="366"/>
    </location>
</feature>
<accession>A0A081KFD9</accession>
<dbReference type="GO" id="GO:0005829">
    <property type="term" value="C:cytosol"/>
    <property type="evidence" value="ECO:0007669"/>
    <property type="project" value="TreeGrafter"/>
</dbReference>
<comment type="similarity">
    <text evidence="8">Belongs to the glutamate 5-kinase family.</text>
</comment>
<feature type="binding site" evidence="8">
    <location>
        <position position="143"/>
    </location>
    <ligand>
        <name>substrate</name>
    </ligand>
</feature>
<dbReference type="AlphaFoldDB" id="A0A081KFD9"/>
<feature type="binding site" evidence="8">
    <location>
        <position position="155"/>
    </location>
    <ligand>
        <name>substrate</name>
    </ligand>
</feature>
<dbReference type="InterPro" id="IPR002478">
    <property type="entry name" value="PUA"/>
</dbReference>
<dbReference type="InterPro" id="IPR015947">
    <property type="entry name" value="PUA-like_sf"/>
</dbReference>
<dbReference type="PROSITE" id="PS00902">
    <property type="entry name" value="GLUTAMATE_5_KINASE"/>
    <property type="match status" value="1"/>
</dbReference>
<evidence type="ECO:0000256" key="5">
    <source>
        <dbReference type="ARBA" id="ARBA00022741"/>
    </source>
</evidence>
<dbReference type="InterPro" id="IPR005715">
    <property type="entry name" value="Glu_5kinase/COase_Synthase"/>
</dbReference>
<evidence type="ECO:0000256" key="7">
    <source>
        <dbReference type="ARBA" id="ARBA00022840"/>
    </source>
</evidence>
<keyword evidence="5 8" id="KW-0547">Nucleotide-binding</keyword>
<dbReference type="FunFam" id="3.40.1160.10:FF:000018">
    <property type="entry name" value="Glutamate 5-kinase"/>
    <property type="match status" value="1"/>
</dbReference>
<dbReference type="SUPFAM" id="SSF88697">
    <property type="entry name" value="PUA domain-like"/>
    <property type="match status" value="1"/>
</dbReference>
<dbReference type="InterPro" id="IPR001057">
    <property type="entry name" value="Glu/AcGlu_kinase"/>
</dbReference>
<dbReference type="NCBIfam" id="TIGR01027">
    <property type="entry name" value="proB"/>
    <property type="match status" value="1"/>
</dbReference>
<evidence type="ECO:0000259" key="9">
    <source>
        <dbReference type="SMART" id="SM00359"/>
    </source>
</evidence>
<comment type="caution">
    <text evidence="10">The sequence shown here is derived from an EMBL/GenBank/DDBJ whole genome shotgun (WGS) entry which is preliminary data.</text>
</comment>
<dbReference type="InterPro" id="IPR036393">
    <property type="entry name" value="AceGlu_kinase-like_sf"/>
</dbReference>
<dbReference type="GO" id="GO:0005524">
    <property type="term" value="F:ATP binding"/>
    <property type="evidence" value="ECO:0007669"/>
    <property type="project" value="UniProtKB-KW"/>
</dbReference>
<dbReference type="GO" id="GO:0055129">
    <property type="term" value="P:L-proline biosynthetic process"/>
    <property type="evidence" value="ECO:0007669"/>
    <property type="project" value="UniProtKB-UniRule"/>
</dbReference>
<reference evidence="10 11" key="1">
    <citation type="submission" date="2014-06" db="EMBL/GenBank/DDBJ databases">
        <title>Whole Genome Sequences of Three Symbiotic Endozoicomonas Bacteria.</title>
        <authorList>
            <person name="Neave M.J."/>
            <person name="Apprill A."/>
            <person name="Voolstra C.R."/>
        </authorList>
    </citation>
    <scope>NUCLEOTIDE SEQUENCE [LARGE SCALE GENOMIC DNA]</scope>
    <source>
        <strain evidence="10 11">DSM 22380</strain>
    </source>
</reference>
<evidence type="ECO:0000256" key="3">
    <source>
        <dbReference type="ARBA" id="ARBA00022650"/>
    </source>
</evidence>
<dbReference type="Proteomes" id="UP000027997">
    <property type="component" value="Unassembled WGS sequence"/>
</dbReference>
<dbReference type="EMBL" id="JOJP01000001">
    <property type="protein sequence ID" value="KEI72865.1"/>
    <property type="molecule type" value="Genomic_DNA"/>
</dbReference>
<evidence type="ECO:0000256" key="4">
    <source>
        <dbReference type="ARBA" id="ARBA00022679"/>
    </source>
</evidence>
<dbReference type="PRINTS" id="PR00474">
    <property type="entry name" value="GLU5KINASE"/>
</dbReference>
<keyword evidence="11" id="KW-1185">Reference proteome</keyword>
<feature type="binding site" evidence="8">
    <location>
        <begin position="175"/>
        <end position="176"/>
    </location>
    <ligand>
        <name>ATP</name>
        <dbReference type="ChEBI" id="CHEBI:30616"/>
    </ligand>
</feature>
<keyword evidence="3 8" id="KW-0641">Proline biosynthesis</keyword>
<evidence type="ECO:0000313" key="11">
    <source>
        <dbReference type="Proteomes" id="UP000027997"/>
    </source>
</evidence>
<keyword evidence="7 8" id="KW-0067">ATP-binding</keyword>
<dbReference type="EC" id="2.7.2.11" evidence="8"/>
<protein>
    <recommendedName>
        <fullName evidence="8">Glutamate 5-kinase</fullName>
        <ecNumber evidence="8">2.7.2.11</ecNumber>
    </recommendedName>
    <alternativeName>
        <fullName evidence="8">Gamma-glutamyl kinase</fullName>
        <shortName evidence="8">GK</shortName>
    </alternativeName>
</protein>
<dbReference type="Gene3D" id="3.40.1160.10">
    <property type="entry name" value="Acetylglutamate kinase-like"/>
    <property type="match status" value="1"/>
</dbReference>
<dbReference type="SUPFAM" id="SSF53633">
    <property type="entry name" value="Carbamate kinase-like"/>
    <property type="match status" value="1"/>
</dbReference>
<dbReference type="PANTHER" id="PTHR43654:SF1">
    <property type="entry name" value="ISOPENTENYL PHOSPHATE KINASE"/>
    <property type="match status" value="1"/>
</dbReference>
<dbReference type="FunFam" id="2.30.130.10:FF:000007">
    <property type="entry name" value="Glutamate 5-kinase"/>
    <property type="match status" value="1"/>
</dbReference>
<dbReference type="Pfam" id="PF00696">
    <property type="entry name" value="AA_kinase"/>
    <property type="match status" value="1"/>
</dbReference>
<dbReference type="InterPro" id="IPR041739">
    <property type="entry name" value="G5K_ProB"/>
</dbReference>